<dbReference type="EMBL" id="JAIWYP010000004">
    <property type="protein sequence ID" value="KAH3831860.1"/>
    <property type="molecule type" value="Genomic_DNA"/>
</dbReference>
<evidence type="ECO:0000313" key="10">
    <source>
        <dbReference type="EMBL" id="KAH3831859.1"/>
    </source>
</evidence>
<evidence type="ECO:0000313" key="11">
    <source>
        <dbReference type="EMBL" id="KAH3831860.1"/>
    </source>
</evidence>
<dbReference type="EMBL" id="JAIWYP010000004">
    <property type="protein sequence ID" value="KAH3831862.1"/>
    <property type="molecule type" value="Genomic_DNA"/>
</dbReference>
<evidence type="ECO:0000313" key="15">
    <source>
        <dbReference type="EMBL" id="KAH3831864.1"/>
    </source>
</evidence>
<comment type="caution">
    <text evidence="14">The sequence shown here is derived from an EMBL/GenBank/DDBJ whole genome shotgun (WGS) entry which is preliminary data.</text>
</comment>
<dbReference type="EMBL" id="JAIWYP010000004">
    <property type="protein sequence ID" value="KAH3831853.1"/>
    <property type="molecule type" value="Genomic_DNA"/>
</dbReference>
<evidence type="ECO:0000313" key="13">
    <source>
        <dbReference type="EMBL" id="KAH3831862.1"/>
    </source>
</evidence>
<dbReference type="EMBL" id="JAIWYP010000004">
    <property type="protein sequence ID" value="KAH3831850.1"/>
    <property type="molecule type" value="Genomic_DNA"/>
</dbReference>
<dbReference type="EMBL" id="JAIWYP010000004">
    <property type="protein sequence ID" value="KAH3831858.1"/>
    <property type="molecule type" value="Genomic_DNA"/>
</dbReference>
<proteinExistence type="predicted"/>
<dbReference type="EMBL" id="JAIWYP010000004">
    <property type="protein sequence ID" value="KAH3831861.1"/>
    <property type="molecule type" value="Genomic_DNA"/>
</dbReference>
<dbReference type="EMBL" id="JAIWYP010000004">
    <property type="protein sequence ID" value="KAH3831856.1"/>
    <property type="molecule type" value="Genomic_DNA"/>
</dbReference>
<dbReference type="EMBL" id="JAIWYP010000004">
    <property type="protein sequence ID" value="KAH3831859.1"/>
    <property type="molecule type" value="Genomic_DNA"/>
</dbReference>
<evidence type="ECO:0000313" key="9">
    <source>
        <dbReference type="EMBL" id="KAH3831858.1"/>
    </source>
</evidence>
<evidence type="ECO:0000313" key="14">
    <source>
        <dbReference type="EMBL" id="KAH3831863.1"/>
    </source>
</evidence>
<evidence type="ECO:0000313" key="3">
    <source>
        <dbReference type="EMBL" id="KAH3831852.1"/>
    </source>
</evidence>
<dbReference type="EMBL" id="JAIWYP010000004">
    <property type="protein sequence ID" value="KAH3831864.1"/>
    <property type="molecule type" value="Genomic_DNA"/>
</dbReference>
<dbReference type="AlphaFoldDB" id="A0A9D4HB20"/>
<dbReference type="EMBL" id="JAIWYP010000004">
    <property type="protein sequence ID" value="KAH3831863.1"/>
    <property type="molecule type" value="Genomic_DNA"/>
</dbReference>
<dbReference type="EMBL" id="JAIWYP010000004">
    <property type="protein sequence ID" value="KAH3831857.1"/>
    <property type="molecule type" value="Genomic_DNA"/>
</dbReference>
<sequence length="59" mass="6667">MAAWFICRHNQLQMLVSGFLLHHGSMVHLQTQSTADVSIRVPTPSWQHGSFADTINCRC</sequence>
<dbReference type="Proteomes" id="UP000828390">
    <property type="component" value="Unassembled WGS sequence"/>
</dbReference>
<keyword evidence="16" id="KW-1185">Reference proteome</keyword>
<dbReference type="EMBL" id="JAIWYP010000004">
    <property type="protein sequence ID" value="KAH3831855.1"/>
    <property type="molecule type" value="Genomic_DNA"/>
</dbReference>
<evidence type="ECO:0000313" key="12">
    <source>
        <dbReference type="EMBL" id="KAH3831861.1"/>
    </source>
</evidence>
<protein>
    <submittedName>
        <fullName evidence="14">Uncharacterized protein</fullName>
    </submittedName>
</protein>
<dbReference type="EMBL" id="JAIWYP010000004">
    <property type="protein sequence ID" value="KAH3831854.1"/>
    <property type="molecule type" value="Genomic_DNA"/>
</dbReference>
<dbReference type="EMBL" id="JAIWYP010000004">
    <property type="protein sequence ID" value="KAH3831851.1"/>
    <property type="molecule type" value="Genomic_DNA"/>
</dbReference>
<evidence type="ECO:0000313" key="8">
    <source>
        <dbReference type="EMBL" id="KAH3831857.1"/>
    </source>
</evidence>
<evidence type="ECO:0000313" key="4">
    <source>
        <dbReference type="EMBL" id="KAH3831853.1"/>
    </source>
</evidence>
<evidence type="ECO:0000313" key="2">
    <source>
        <dbReference type="EMBL" id="KAH3831851.1"/>
    </source>
</evidence>
<organism evidence="14 16">
    <name type="scientific">Dreissena polymorpha</name>
    <name type="common">Zebra mussel</name>
    <name type="synonym">Mytilus polymorpha</name>
    <dbReference type="NCBI Taxonomy" id="45954"/>
    <lineage>
        <taxon>Eukaryota</taxon>
        <taxon>Metazoa</taxon>
        <taxon>Spiralia</taxon>
        <taxon>Lophotrochozoa</taxon>
        <taxon>Mollusca</taxon>
        <taxon>Bivalvia</taxon>
        <taxon>Autobranchia</taxon>
        <taxon>Heteroconchia</taxon>
        <taxon>Euheterodonta</taxon>
        <taxon>Imparidentia</taxon>
        <taxon>Neoheterodontei</taxon>
        <taxon>Myida</taxon>
        <taxon>Dreissenoidea</taxon>
        <taxon>Dreissenidae</taxon>
        <taxon>Dreissena</taxon>
    </lineage>
</organism>
<evidence type="ECO:0000313" key="6">
    <source>
        <dbReference type="EMBL" id="KAH3831855.1"/>
    </source>
</evidence>
<gene>
    <name evidence="1" type="ORF">DPMN_105122</name>
    <name evidence="2" type="ORF">DPMN_105123</name>
    <name evidence="3" type="ORF">DPMN_105124</name>
    <name evidence="4" type="ORF">DPMN_105125</name>
    <name evidence="5" type="ORF">DPMN_105126</name>
    <name evidence="6" type="ORF">DPMN_105127</name>
    <name evidence="7" type="ORF">DPMN_105128</name>
    <name evidence="8" type="ORF">DPMN_105129</name>
    <name evidence="9" type="ORF">DPMN_105130</name>
    <name evidence="10" type="ORF">DPMN_105131</name>
    <name evidence="11" type="ORF">DPMN_105132</name>
    <name evidence="12" type="ORF">DPMN_105133</name>
    <name evidence="13" type="ORF">DPMN_105134</name>
    <name evidence="14" type="ORF">DPMN_105135</name>
    <name evidence="15" type="ORF">DPMN_105136</name>
</gene>
<dbReference type="EMBL" id="JAIWYP010000004">
    <property type="protein sequence ID" value="KAH3831852.1"/>
    <property type="molecule type" value="Genomic_DNA"/>
</dbReference>
<evidence type="ECO:0000313" key="5">
    <source>
        <dbReference type="EMBL" id="KAH3831854.1"/>
    </source>
</evidence>
<evidence type="ECO:0000313" key="16">
    <source>
        <dbReference type="Proteomes" id="UP000828390"/>
    </source>
</evidence>
<accession>A0A9D4HB20</accession>
<evidence type="ECO:0000313" key="7">
    <source>
        <dbReference type="EMBL" id="KAH3831856.1"/>
    </source>
</evidence>
<reference evidence="14" key="1">
    <citation type="journal article" date="2019" name="bioRxiv">
        <title>The Genome of the Zebra Mussel, Dreissena polymorpha: A Resource for Invasive Species Research.</title>
        <authorList>
            <person name="McCartney M.A."/>
            <person name="Auch B."/>
            <person name="Kono T."/>
            <person name="Mallez S."/>
            <person name="Zhang Y."/>
            <person name="Obille A."/>
            <person name="Becker A."/>
            <person name="Abrahante J.E."/>
            <person name="Garbe J."/>
            <person name="Badalamenti J.P."/>
            <person name="Herman A."/>
            <person name="Mangelson H."/>
            <person name="Liachko I."/>
            <person name="Sullivan S."/>
            <person name="Sone E.D."/>
            <person name="Koren S."/>
            <person name="Silverstein K.A.T."/>
            <person name="Beckman K.B."/>
            <person name="Gohl D.M."/>
        </authorList>
    </citation>
    <scope>NUCLEOTIDE SEQUENCE</scope>
    <source>
        <strain evidence="14">Duluth1</strain>
        <tissue evidence="14">Whole animal</tissue>
    </source>
</reference>
<name>A0A9D4HB20_DREPO</name>
<evidence type="ECO:0000313" key="1">
    <source>
        <dbReference type="EMBL" id="KAH3831850.1"/>
    </source>
</evidence>
<reference evidence="14" key="2">
    <citation type="submission" date="2020-11" db="EMBL/GenBank/DDBJ databases">
        <authorList>
            <person name="McCartney M.A."/>
            <person name="Auch B."/>
            <person name="Kono T."/>
            <person name="Mallez S."/>
            <person name="Becker A."/>
            <person name="Gohl D.M."/>
            <person name="Silverstein K.A.T."/>
            <person name="Koren S."/>
            <person name="Bechman K.B."/>
            <person name="Herman A."/>
            <person name="Abrahante J.E."/>
            <person name="Garbe J."/>
        </authorList>
    </citation>
    <scope>NUCLEOTIDE SEQUENCE</scope>
    <source>
        <strain evidence="14">Duluth1</strain>
        <tissue evidence="14">Whole animal</tissue>
    </source>
</reference>